<evidence type="ECO:0000313" key="7">
    <source>
        <dbReference type="Proteomes" id="UP001230986"/>
    </source>
</evidence>
<organism evidence="6 7">
    <name type="scientific">Geitlerinema calcuttense NRMC-F 0142</name>
    <dbReference type="NCBI Taxonomy" id="2922238"/>
    <lineage>
        <taxon>Bacteria</taxon>
        <taxon>Bacillati</taxon>
        <taxon>Cyanobacteriota</taxon>
        <taxon>Cyanophyceae</taxon>
        <taxon>Geitlerinematales</taxon>
        <taxon>Geitlerinemataceae</taxon>
        <taxon>Geitlerinema</taxon>
    </lineage>
</organism>
<dbReference type="InterPro" id="IPR050654">
    <property type="entry name" value="AChE-related_enzymes"/>
</dbReference>
<protein>
    <recommendedName>
        <fullName evidence="4">Carboxylic ester hydrolase</fullName>
        <ecNumber evidence="4">3.1.1.-</ecNumber>
    </recommendedName>
</protein>
<dbReference type="PANTHER" id="PTHR43918:SF4">
    <property type="entry name" value="CARBOXYLIC ESTER HYDROLASE"/>
    <property type="match status" value="1"/>
</dbReference>
<dbReference type="InterPro" id="IPR000997">
    <property type="entry name" value="Cholinesterase"/>
</dbReference>
<dbReference type="InterPro" id="IPR029058">
    <property type="entry name" value="AB_hydrolase_fold"/>
</dbReference>
<dbReference type="PROSITE" id="PS00941">
    <property type="entry name" value="CARBOXYLESTERASE_B_2"/>
    <property type="match status" value="1"/>
</dbReference>
<evidence type="ECO:0000256" key="1">
    <source>
        <dbReference type="ARBA" id="ARBA00005964"/>
    </source>
</evidence>
<sequence length="531" mass="58408">MKRAMAIATISFWLLAGGSAAPMNPPVSTPSGPIVGEVQNGVKRYLGIPYAMPPVGERRWREPIPAQPWQEPRLATTFGPACPQPQRDFVRLTGRMDEDCLTLNIWTPALEKTDSLPVMVWLHGGGFLVGSSSEALYDGSSLAQKGVVVVTLNYRLGALGFLAHPALTAESPHASSGNYGLMDQILALKWVRDHIREFGGNPKNVTIFGQSAGAVSVTTLMTSPLAEGLFQRAIAQSGSVPNRLRCLSASRPNLPSLESVGEAFAQRLGGSPELRRQPWQKVVKVWETTLEETPFDSDMAGSGTLNHLSIDGYLIPELPGTAFALGRQQRVPFLTGTVADEGAVFAYNLRINTLSAYTRFLNQVFGSTLAQQYWALYPARDHPSARQAIRTLISDLFVLDMKTMAMQMAAVQPQTYVYQFDRVSRGNARSGLGSFHGIELRYVFGTLPENQGFEREDEWLSQRMAEYWTQFARTGNPNGSGASWPPFNAKSDRYQLLSSRIQTDRNLRRQSVERLAALRQASTPSLCDPAL</sequence>
<comment type="caution">
    <text evidence="6">The sequence shown here is derived from an EMBL/GenBank/DDBJ whole genome shotgun (WGS) entry which is preliminary data.</text>
</comment>
<name>A0ABT7M0F6_9CYAN</name>
<dbReference type="Pfam" id="PF00135">
    <property type="entry name" value="COesterase"/>
    <property type="match status" value="1"/>
</dbReference>
<dbReference type="RefSeq" id="WP_284476424.1">
    <property type="nucleotide sequence ID" value="NZ_JASVEJ010000019.1"/>
</dbReference>
<reference evidence="6 7" key="1">
    <citation type="submission" date="2023-06" db="EMBL/GenBank/DDBJ databases">
        <title>Whole genome sequence of Oscillatoria calcuttensis NRMC-F 0142.</title>
        <authorList>
            <person name="Shakena Fathima T."/>
            <person name="Muralitharan G."/>
            <person name="Thajuddin N."/>
        </authorList>
    </citation>
    <scope>NUCLEOTIDE SEQUENCE [LARGE SCALE GENOMIC DNA]</scope>
    <source>
        <strain evidence="6 7">NRMC-F 0142</strain>
    </source>
</reference>
<dbReference type="InterPro" id="IPR019819">
    <property type="entry name" value="Carboxylesterase_B_CS"/>
</dbReference>
<dbReference type="EC" id="3.1.1.-" evidence="4"/>
<feature type="signal peptide" evidence="4">
    <location>
        <begin position="1"/>
        <end position="21"/>
    </location>
</feature>
<dbReference type="Gene3D" id="3.40.50.1820">
    <property type="entry name" value="alpha/beta hydrolase"/>
    <property type="match status" value="1"/>
</dbReference>
<keyword evidence="7" id="KW-1185">Reference proteome</keyword>
<dbReference type="PANTHER" id="PTHR43918">
    <property type="entry name" value="ACETYLCHOLINESTERASE"/>
    <property type="match status" value="1"/>
</dbReference>
<feature type="domain" description="Carboxylesterase type B" evidence="5">
    <location>
        <begin position="25"/>
        <end position="512"/>
    </location>
</feature>
<proteinExistence type="inferred from homology"/>
<evidence type="ECO:0000256" key="2">
    <source>
        <dbReference type="ARBA" id="ARBA00022801"/>
    </source>
</evidence>
<keyword evidence="2 4" id="KW-0378">Hydrolase</keyword>
<dbReference type="InterPro" id="IPR019826">
    <property type="entry name" value="Carboxylesterase_B_AS"/>
</dbReference>
<comment type="similarity">
    <text evidence="1 4">Belongs to the type-B carboxylesterase/lipase family.</text>
</comment>
<dbReference type="PRINTS" id="PR00878">
    <property type="entry name" value="CHOLNESTRASE"/>
</dbReference>
<dbReference type="SUPFAM" id="SSF53474">
    <property type="entry name" value="alpha/beta-Hydrolases"/>
    <property type="match status" value="1"/>
</dbReference>
<feature type="chain" id="PRO_5044969068" description="Carboxylic ester hydrolase" evidence="4">
    <location>
        <begin position="22"/>
        <end position="531"/>
    </location>
</feature>
<dbReference type="PROSITE" id="PS00122">
    <property type="entry name" value="CARBOXYLESTERASE_B_1"/>
    <property type="match status" value="1"/>
</dbReference>
<evidence type="ECO:0000313" key="6">
    <source>
        <dbReference type="EMBL" id="MDL5056825.1"/>
    </source>
</evidence>
<dbReference type="InterPro" id="IPR002018">
    <property type="entry name" value="CarbesteraseB"/>
</dbReference>
<evidence type="ECO:0000256" key="4">
    <source>
        <dbReference type="RuleBase" id="RU361235"/>
    </source>
</evidence>
<accession>A0ABT7M0F6</accession>
<dbReference type="Proteomes" id="UP001230986">
    <property type="component" value="Unassembled WGS sequence"/>
</dbReference>
<keyword evidence="4" id="KW-0732">Signal</keyword>
<gene>
    <name evidence="6" type="ORF">QQ055_05010</name>
</gene>
<keyword evidence="3" id="KW-1015">Disulfide bond</keyword>
<dbReference type="EMBL" id="JASVEJ010000019">
    <property type="protein sequence ID" value="MDL5056825.1"/>
    <property type="molecule type" value="Genomic_DNA"/>
</dbReference>
<evidence type="ECO:0000259" key="5">
    <source>
        <dbReference type="Pfam" id="PF00135"/>
    </source>
</evidence>
<evidence type="ECO:0000256" key="3">
    <source>
        <dbReference type="ARBA" id="ARBA00023157"/>
    </source>
</evidence>